<dbReference type="AlphaFoldDB" id="A0A139LTC7"/>
<dbReference type="NCBIfam" id="TIGR04057">
    <property type="entry name" value="SusC_RagA_signa"/>
    <property type="match status" value="1"/>
</dbReference>
<evidence type="ECO:0000256" key="2">
    <source>
        <dbReference type="PROSITE-ProRule" id="PRU01360"/>
    </source>
</evidence>
<keyword evidence="4" id="KW-0675">Receptor</keyword>
<sequence>MLLTLVNVFIEPVLLIFKTNKMMNDFFSNKLRLLKFILLSIALGNFFISEGYATTKSVVITQQEKTVKGKVTDDNDEPLIGVSVRVAGTSAGTVTDSDGMFQLNVAGTDVLEFSYVGYKTVKVIAGNKPFFSVILKEDQEILDEIVVVGYGTKRKGSIAAAVTTIGTEDIARTTSSTVSGALVGKIAGITTRQKSGQPGSGTSIQIRNMGTPLFVIDGIIKDEAQFNNLDVNDIENISILKDGAAAIYGVKAANGVVLVTTKNGSKNQKAAVTLDFNYSWQSWTSYPRMLNAYEWQYANYMKEANLGTLSVSPDVARAELEKWRTGYYNPETGEDYRGFDWGDNYVSNAAPQSYIHANLSGGGNKTTYYLSISNIDQDAVFKDYNFQRTNIQSNFNIDISEKLKLGFRLNGRLENRTNPALPGSDDYANARQAVFNLPPIYRPYANDNPNYLNNVPGASGLNLAALTTDNAGKSDNNTTVVQIDWDMEWKTPIKGLTGKGIFSYWTSQNKVNNLEKGWKEYTYDRAADEYIVAYDKSAANETWMERFDTTIKEFSGQFLLNYDNMFGKHHVTGVGGFEFTKRDYHSLNVQQHPVENEFIDLISTNDNNLVSENKAITSTASWVFRAGYDYENRYILDLSARYDGSWKFPKGNRWGFFPSVSAAWRISEENFFKNSSISSWFSNLKLRASYGMMGDDNLGGLYPDFAYLSGYTYYKGQSLMPDDPFSSVKSKKVIGSAPKGIPVTTISWMKIKLMNVGIDFGFFDNRLTGEFDLFKRMRDGIPGTPSDIMFPLETGLSALPENMNSDMTVGFDAFVKWNDKVGDLKYSVGANITFARQKNGKRHGEIFGNAWDKYRWAQSNRWSNVVLNTDQGNAGGVWMWEVIGRFETQEQIDSYPVDQDGQNNATVRPGDVILRDVNGDGIINDFDERPQAYASADWPWDSSTSNKNPLISMGINVGFEWKGFDVAADFAGGFKNTFVADWDLKWGVTRSVNGYYYNNIDVWRHEDIFDPKSPWIPGKFPALRGQESHSGRWWNSFYTREVNYLRLRNLVVGYSLPKNWIRKVGMEQCRIYFQGTNLFCLSSLHDYGFDPEISTVNGQDYPQHKVLTLGVNVKF</sequence>
<feature type="domain" description="TonB-dependent receptor plug" evidence="3">
    <location>
        <begin position="157"/>
        <end position="256"/>
    </location>
</feature>
<keyword evidence="2" id="KW-0813">Transport</keyword>
<dbReference type="InterPro" id="IPR012910">
    <property type="entry name" value="Plug_dom"/>
</dbReference>
<dbReference type="EMBL" id="LTDF01000043">
    <property type="protein sequence ID" value="KXT54684.1"/>
    <property type="molecule type" value="Genomic_DNA"/>
</dbReference>
<accession>A0A139LTC7</accession>
<dbReference type="InterPro" id="IPR039426">
    <property type="entry name" value="TonB-dep_rcpt-like"/>
</dbReference>
<dbReference type="InterPro" id="IPR023996">
    <property type="entry name" value="TonB-dep_OMP_SusC/RagA"/>
</dbReference>
<dbReference type="GO" id="GO:0009279">
    <property type="term" value="C:cell outer membrane"/>
    <property type="evidence" value="ECO:0007669"/>
    <property type="project" value="UniProtKB-SubCell"/>
</dbReference>
<dbReference type="PROSITE" id="PS52016">
    <property type="entry name" value="TONB_DEPENDENT_REC_3"/>
    <property type="match status" value="1"/>
</dbReference>
<dbReference type="SUPFAM" id="SSF56935">
    <property type="entry name" value="Porins"/>
    <property type="match status" value="1"/>
</dbReference>
<dbReference type="Gene3D" id="2.170.130.10">
    <property type="entry name" value="TonB-dependent receptor, plug domain"/>
    <property type="match status" value="1"/>
</dbReference>
<dbReference type="InterPro" id="IPR008969">
    <property type="entry name" value="CarboxyPept-like_regulatory"/>
</dbReference>
<dbReference type="PATRIC" id="fig|329854.7.peg.607"/>
<keyword evidence="2" id="KW-0472">Membrane</keyword>
<organism evidence="4">
    <name type="scientific">Bacteroides intestinalis</name>
    <dbReference type="NCBI Taxonomy" id="329854"/>
    <lineage>
        <taxon>Bacteria</taxon>
        <taxon>Pseudomonadati</taxon>
        <taxon>Bacteroidota</taxon>
        <taxon>Bacteroidia</taxon>
        <taxon>Bacteroidales</taxon>
        <taxon>Bacteroidaceae</taxon>
        <taxon>Bacteroides</taxon>
    </lineage>
</organism>
<dbReference type="InterPro" id="IPR037066">
    <property type="entry name" value="Plug_dom_sf"/>
</dbReference>
<dbReference type="GO" id="GO:0015344">
    <property type="term" value="F:siderophore uptake transmembrane transporter activity"/>
    <property type="evidence" value="ECO:0007669"/>
    <property type="project" value="TreeGrafter"/>
</dbReference>
<proteinExistence type="inferred from homology"/>
<comment type="caution">
    <text evidence="4">The sequence shown here is derived from an EMBL/GenBank/DDBJ whole genome shotgun (WGS) entry which is preliminary data.</text>
</comment>
<evidence type="ECO:0000256" key="1">
    <source>
        <dbReference type="ARBA" id="ARBA00022729"/>
    </source>
</evidence>
<dbReference type="Gene3D" id="2.60.40.1120">
    <property type="entry name" value="Carboxypeptidase-like, regulatory domain"/>
    <property type="match status" value="1"/>
</dbReference>
<comment type="similarity">
    <text evidence="2">Belongs to the TonB-dependent receptor family.</text>
</comment>
<dbReference type="SUPFAM" id="SSF49464">
    <property type="entry name" value="Carboxypeptidase regulatory domain-like"/>
    <property type="match status" value="1"/>
</dbReference>
<reference evidence="4 5" key="1">
    <citation type="submission" date="2016-02" db="EMBL/GenBank/DDBJ databases">
        <authorList>
            <person name="Wen L."/>
            <person name="He K."/>
            <person name="Yang H."/>
        </authorList>
    </citation>
    <scope>NUCLEOTIDE SEQUENCE [LARGE SCALE GENOMIC DNA]</scope>
    <source>
        <strain evidence="4 5">KLE1704</strain>
    </source>
</reference>
<dbReference type="Pfam" id="PF07715">
    <property type="entry name" value="Plug"/>
    <property type="match status" value="1"/>
</dbReference>
<name>A0A139LTC7_9BACE</name>
<evidence type="ECO:0000313" key="5">
    <source>
        <dbReference type="Proteomes" id="UP000070319"/>
    </source>
</evidence>
<dbReference type="PANTHER" id="PTHR30069">
    <property type="entry name" value="TONB-DEPENDENT OUTER MEMBRANE RECEPTOR"/>
    <property type="match status" value="1"/>
</dbReference>
<dbReference type="GO" id="GO:0044718">
    <property type="term" value="P:siderophore transmembrane transport"/>
    <property type="evidence" value="ECO:0007669"/>
    <property type="project" value="TreeGrafter"/>
</dbReference>
<dbReference type="InterPro" id="IPR023997">
    <property type="entry name" value="TonB-dep_OMP_SusC/RagA_CS"/>
</dbReference>
<keyword evidence="1" id="KW-0732">Signal</keyword>
<dbReference type="Proteomes" id="UP000070319">
    <property type="component" value="Unassembled WGS sequence"/>
</dbReference>
<dbReference type="PANTHER" id="PTHR30069:SF29">
    <property type="entry name" value="HEMOGLOBIN AND HEMOGLOBIN-HAPTOGLOBIN-BINDING PROTEIN 1-RELATED"/>
    <property type="match status" value="1"/>
</dbReference>
<dbReference type="Pfam" id="PF13715">
    <property type="entry name" value="CarbopepD_reg_2"/>
    <property type="match status" value="1"/>
</dbReference>
<protein>
    <submittedName>
        <fullName evidence="4">TonB-dependent receptor plug domain protein</fullName>
    </submittedName>
</protein>
<comment type="subcellular location">
    <subcellularLocation>
        <location evidence="2">Cell outer membrane</location>
        <topology evidence="2">Multi-pass membrane protein</topology>
    </subcellularLocation>
</comment>
<dbReference type="NCBIfam" id="TIGR04056">
    <property type="entry name" value="OMP_RagA_SusC"/>
    <property type="match status" value="1"/>
</dbReference>
<keyword evidence="2" id="KW-0998">Cell outer membrane</keyword>
<gene>
    <name evidence="4" type="ORF">HMPREF2531_00606</name>
</gene>
<keyword evidence="2" id="KW-1134">Transmembrane beta strand</keyword>
<evidence type="ECO:0000259" key="3">
    <source>
        <dbReference type="Pfam" id="PF07715"/>
    </source>
</evidence>
<evidence type="ECO:0000313" key="4">
    <source>
        <dbReference type="EMBL" id="KXT54684.1"/>
    </source>
</evidence>
<keyword evidence="2" id="KW-0812">Transmembrane</keyword>